<dbReference type="EMBL" id="CYSD01000037">
    <property type="protein sequence ID" value="CUH79787.1"/>
    <property type="molecule type" value="Genomic_DNA"/>
</dbReference>
<sequence length="259" mass="27421">MTLALLSPELIAMLGAGFWHAAIVFLRIGAMTSVMPGFGETFVPTHIRLIIGLVFTAIVAPTLPQITPPTTILQYVGYISSEVVIGLGLGVAMRFFVHALQTAGSIAAQTTSLAQFFGGQGVDPMPALGAVLWIAGLALIFLLGLHLRAAELMIQSYDIFPVGLRPEAAGFSQWGVFRISQSFAMAFTLAAPFVVTAVIYNLTLGLINRAMPQLMIFFIGAPVITFGGLALLAIGSPLILTVWSRGLSEFMMNPAAGLP</sequence>
<dbReference type="AlphaFoldDB" id="A0A0P1GES0"/>
<dbReference type="RefSeq" id="WP_058290587.1">
    <property type="nucleotide sequence ID" value="NZ_CYSD01000037.1"/>
</dbReference>
<feature type="transmembrane region" description="Helical" evidence="7">
    <location>
        <begin position="214"/>
        <end position="243"/>
    </location>
</feature>
<feature type="transmembrane region" description="Helical" evidence="7">
    <location>
        <begin position="75"/>
        <end position="97"/>
    </location>
</feature>
<feature type="transmembrane region" description="Helical" evidence="7">
    <location>
        <begin position="12"/>
        <end position="34"/>
    </location>
</feature>
<evidence type="ECO:0000256" key="1">
    <source>
        <dbReference type="ARBA" id="ARBA00004651"/>
    </source>
</evidence>
<dbReference type="InterPro" id="IPR002010">
    <property type="entry name" value="T3SS_IM_R"/>
</dbReference>
<keyword evidence="3" id="KW-1003">Cell membrane</keyword>
<evidence type="ECO:0000256" key="3">
    <source>
        <dbReference type="ARBA" id="ARBA00022475"/>
    </source>
</evidence>
<dbReference type="PRINTS" id="PR00953">
    <property type="entry name" value="TYPE3IMRPROT"/>
</dbReference>
<dbReference type="PANTHER" id="PTHR30065">
    <property type="entry name" value="FLAGELLAR BIOSYNTHETIC PROTEIN FLIR"/>
    <property type="match status" value="1"/>
</dbReference>
<keyword evidence="6 7" id="KW-0472">Membrane</keyword>
<accession>A0A0P1GES0</accession>
<dbReference type="STRING" id="928856.SAMN04488049_101144"/>
<organism evidence="8 9">
    <name type="scientific">Tritonibacter multivorans</name>
    <dbReference type="NCBI Taxonomy" id="928856"/>
    <lineage>
        <taxon>Bacteria</taxon>
        <taxon>Pseudomonadati</taxon>
        <taxon>Pseudomonadota</taxon>
        <taxon>Alphaproteobacteria</taxon>
        <taxon>Rhodobacterales</taxon>
        <taxon>Paracoccaceae</taxon>
        <taxon>Tritonibacter</taxon>
    </lineage>
</organism>
<evidence type="ECO:0000256" key="4">
    <source>
        <dbReference type="ARBA" id="ARBA00022692"/>
    </source>
</evidence>
<reference evidence="8 9" key="1">
    <citation type="submission" date="2015-09" db="EMBL/GenBank/DDBJ databases">
        <authorList>
            <consortium name="Swine Surveillance"/>
        </authorList>
    </citation>
    <scope>NUCLEOTIDE SEQUENCE [LARGE SCALE GENOMIC DNA]</scope>
    <source>
        <strain evidence="8 9">CECT 7557</strain>
    </source>
</reference>
<dbReference type="GO" id="GO:0006605">
    <property type="term" value="P:protein targeting"/>
    <property type="evidence" value="ECO:0007669"/>
    <property type="project" value="InterPro"/>
</dbReference>
<evidence type="ECO:0000313" key="9">
    <source>
        <dbReference type="Proteomes" id="UP000052022"/>
    </source>
</evidence>
<evidence type="ECO:0000313" key="8">
    <source>
        <dbReference type="EMBL" id="CUH79787.1"/>
    </source>
</evidence>
<evidence type="ECO:0000256" key="6">
    <source>
        <dbReference type="ARBA" id="ARBA00023136"/>
    </source>
</evidence>
<dbReference type="Proteomes" id="UP000052022">
    <property type="component" value="Unassembled WGS sequence"/>
</dbReference>
<name>A0A0P1GES0_9RHOB</name>
<keyword evidence="8" id="KW-0969">Cilium</keyword>
<keyword evidence="8" id="KW-0282">Flagellum</keyword>
<feature type="transmembrane region" description="Helical" evidence="7">
    <location>
        <begin position="127"/>
        <end position="147"/>
    </location>
</feature>
<evidence type="ECO:0000256" key="7">
    <source>
        <dbReference type="SAM" id="Phobius"/>
    </source>
</evidence>
<feature type="transmembrane region" description="Helical" evidence="7">
    <location>
        <begin position="183"/>
        <end position="202"/>
    </location>
</feature>
<evidence type="ECO:0000256" key="2">
    <source>
        <dbReference type="ARBA" id="ARBA00009772"/>
    </source>
</evidence>
<dbReference type="Pfam" id="PF01311">
    <property type="entry name" value="Bac_export_1"/>
    <property type="match status" value="1"/>
</dbReference>
<protein>
    <submittedName>
        <fullName evidence="8">Flagellar biosynthesis protein FliR</fullName>
    </submittedName>
</protein>
<gene>
    <name evidence="8" type="ORF">TRM7557_02574</name>
</gene>
<comment type="subcellular location">
    <subcellularLocation>
        <location evidence="1">Cell membrane</location>
        <topology evidence="1">Multi-pass membrane protein</topology>
    </subcellularLocation>
</comment>
<evidence type="ECO:0000256" key="5">
    <source>
        <dbReference type="ARBA" id="ARBA00022989"/>
    </source>
</evidence>
<comment type="similarity">
    <text evidence="2">Belongs to the FliR/MopE/SpaR family.</text>
</comment>
<keyword evidence="8" id="KW-0966">Cell projection</keyword>
<keyword evidence="5 7" id="KW-1133">Transmembrane helix</keyword>
<feature type="transmembrane region" description="Helical" evidence="7">
    <location>
        <begin position="46"/>
        <end position="63"/>
    </location>
</feature>
<dbReference type="OrthoDB" id="9779817at2"/>
<proteinExistence type="inferred from homology"/>
<dbReference type="PANTHER" id="PTHR30065:SF1">
    <property type="entry name" value="SURFACE PRESENTATION OF ANTIGENS PROTEIN SPAR"/>
    <property type="match status" value="1"/>
</dbReference>
<dbReference type="GO" id="GO:0005886">
    <property type="term" value="C:plasma membrane"/>
    <property type="evidence" value="ECO:0007669"/>
    <property type="project" value="UniProtKB-SubCell"/>
</dbReference>
<keyword evidence="4 7" id="KW-0812">Transmembrane</keyword>
<keyword evidence="9" id="KW-1185">Reference proteome</keyword>